<evidence type="ECO:0000256" key="2">
    <source>
        <dbReference type="SAM" id="Phobius"/>
    </source>
</evidence>
<evidence type="ECO:0000313" key="3">
    <source>
        <dbReference type="EMBL" id="KAF7993263.1"/>
    </source>
</evidence>
<name>A0A834XVG4_APHGI</name>
<feature type="compositionally biased region" description="Basic and acidic residues" evidence="1">
    <location>
        <begin position="203"/>
        <end position="219"/>
    </location>
</feature>
<dbReference type="Proteomes" id="UP000639338">
    <property type="component" value="Unassembled WGS sequence"/>
</dbReference>
<keyword evidence="2" id="KW-0472">Membrane</keyword>
<evidence type="ECO:0000256" key="1">
    <source>
        <dbReference type="SAM" id="MobiDB-lite"/>
    </source>
</evidence>
<dbReference type="OrthoDB" id="8113027at2759"/>
<dbReference type="EMBL" id="JACMRX010000003">
    <property type="protein sequence ID" value="KAF7993263.1"/>
    <property type="molecule type" value="Genomic_DNA"/>
</dbReference>
<organism evidence="3 4">
    <name type="scientific">Aphidius gifuensis</name>
    <name type="common">Parasitoid wasp</name>
    <dbReference type="NCBI Taxonomy" id="684658"/>
    <lineage>
        <taxon>Eukaryota</taxon>
        <taxon>Metazoa</taxon>
        <taxon>Ecdysozoa</taxon>
        <taxon>Arthropoda</taxon>
        <taxon>Hexapoda</taxon>
        <taxon>Insecta</taxon>
        <taxon>Pterygota</taxon>
        <taxon>Neoptera</taxon>
        <taxon>Endopterygota</taxon>
        <taxon>Hymenoptera</taxon>
        <taxon>Apocrita</taxon>
        <taxon>Ichneumonoidea</taxon>
        <taxon>Braconidae</taxon>
        <taxon>Aphidiinae</taxon>
        <taxon>Aphidius</taxon>
    </lineage>
</organism>
<evidence type="ECO:0000313" key="4">
    <source>
        <dbReference type="Proteomes" id="UP000639338"/>
    </source>
</evidence>
<sequence>MKNIKRDHLSVNTMHVPKRKMSAQNVMASITRTLGTRHETNTKASNEVIFAGEESKDKLYEPKHQQKAFRVMTVIAYMISVSLAAIILSLYYSLIWDPKDHRQFSIRQQKLLNITTTKVDCVNPTLITQLVDISKSDVTLDDDDDDKILYKSDNSIFLEKLKASYSSLIEPDDTLNDSTSNGFFNTSPTSPSLDDDDEDFSDDLNHQSDDDFDRENITH</sequence>
<comment type="caution">
    <text evidence="3">The sequence shown here is derived from an EMBL/GenBank/DDBJ whole genome shotgun (WGS) entry which is preliminary data.</text>
</comment>
<proteinExistence type="predicted"/>
<keyword evidence="2" id="KW-1133">Transmembrane helix</keyword>
<dbReference type="Pfam" id="PF15018">
    <property type="entry name" value="InaF-motif"/>
    <property type="match status" value="1"/>
</dbReference>
<dbReference type="PANTHER" id="PTHR34929:SF1">
    <property type="entry name" value="INAF MOTIF CONTAINING 2"/>
    <property type="match status" value="1"/>
</dbReference>
<protein>
    <submittedName>
        <fullName evidence="3">Uncharacterized protein</fullName>
    </submittedName>
</protein>
<keyword evidence="4" id="KW-1185">Reference proteome</keyword>
<dbReference type="PANTHER" id="PTHR34929">
    <property type="entry name" value="ZGC:153157"/>
    <property type="match status" value="1"/>
</dbReference>
<dbReference type="InterPro" id="IPR029162">
    <property type="entry name" value="InaF-motif"/>
</dbReference>
<feature type="transmembrane region" description="Helical" evidence="2">
    <location>
        <begin position="68"/>
        <end position="92"/>
    </location>
</feature>
<feature type="compositionally biased region" description="Acidic residues" evidence="1">
    <location>
        <begin position="193"/>
        <end position="202"/>
    </location>
</feature>
<keyword evidence="2" id="KW-0812">Transmembrane</keyword>
<dbReference type="AlphaFoldDB" id="A0A834XVG4"/>
<accession>A0A834XVG4</accession>
<gene>
    <name evidence="3" type="ORF">HCN44_006323</name>
</gene>
<reference evidence="3 4" key="1">
    <citation type="submission" date="2020-08" db="EMBL/GenBank/DDBJ databases">
        <title>Aphidius gifuensis genome sequencing and assembly.</title>
        <authorList>
            <person name="Du Z."/>
        </authorList>
    </citation>
    <scope>NUCLEOTIDE SEQUENCE [LARGE SCALE GENOMIC DNA]</scope>
    <source>
        <strain evidence="3">YNYX2018</strain>
        <tissue evidence="3">Adults</tissue>
    </source>
</reference>
<feature type="region of interest" description="Disordered" evidence="1">
    <location>
        <begin position="179"/>
        <end position="219"/>
    </location>
</feature>